<keyword evidence="1" id="KW-1185">Reference proteome</keyword>
<reference evidence="2" key="1">
    <citation type="submission" date="2022-11" db="UniProtKB">
        <authorList>
            <consortium name="WormBaseParasite"/>
        </authorList>
    </citation>
    <scope>IDENTIFICATION</scope>
</reference>
<name>A0A914VH79_9BILA</name>
<sequence>MSICGVCSLPPPPPSTARAAATRFRRQIAQHMFQRPVRELAELLEETVRQLADQPAANDSFTEVSERAP</sequence>
<protein>
    <submittedName>
        <fullName evidence="2">Uncharacterized protein</fullName>
    </submittedName>
</protein>
<dbReference type="Proteomes" id="UP000887566">
    <property type="component" value="Unplaced"/>
</dbReference>
<organism evidence="1 2">
    <name type="scientific">Plectus sambesii</name>
    <dbReference type="NCBI Taxonomy" id="2011161"/>
    <lineage>
        <taxon>Eukaryota</taxon>
        <taxon>Metazoa</taxon>
        <taxon>Ecdysozoa</taxon>
        <taxon>Nematoda</taxon>
        <taxon>Chromadorea</taxon>
        <taxon>Plectida</taxon>
        <taxon>Plectina</taxon>
        <taxon>Plectoidea</taxon>
        <taxon>Plectidae</taxon>
        <taxon>Plectus</taxon>
    </lineage>
</organism>
<dbReference type="WBParaSite" id="PSAMB.scaffold1966size26374.g15722.t1">
    <property type="protein sequence ID" value="PSAMB.scaffold1966size26374.g15722.t1"/>
    <property type="gene ID" value="PSAMB.scaffold1966size26374.g15722"/>
</dbReference>
<evidence type="ECO:0000313" key="1">
    <source>
        <dbReference type="Proteomes" id="UP000887566"/>
    </source>
</evidence>
<dbReference type="AlphaFoldDB" id="A0A914VH79"/>
<proteinExistence type="predicted"/>
<evidence type="ECO:0000313" key="2">
    <source>
        <dbReference type="WBParaSite" id="PSAMB.scaffold1966size26374.g15722.t1"/>
    </source>
</evidence>
<accession>A0A914VH79</accession>